<dbReference type="Proteomes" id="UP000001882">
    <property type="component" value="Chromosome"/>
</dbReference>
<reference evidence="2 3" key="1">
    <citation type="journal article" date="2007" name="Appl. Environ. Microbiol.">
        <title>Isolation of key methanogens for global methane emission from rice paddy fields: a novel isolate affiliated with the clone cluster rice cluster I.</title>
        <authorList>
            <person name="Sakai S."/>
            <person name="Imachi H."/>
            <person name="Sekiguchi Y."/>
            <person name="Ohashi A."/>
            <person name="Harada H."/>
            <person name="Kamagata Y."/>
        </authorList>
    </citation>
    <scope>NUCLEOTIDE SEQUENCE [LARGE SCALE GENOMIC DNA]</scope>
    <source>
        <strain evidence="3">DSM 17711 / JCM 13418 / NBRC 101707 / SANAE</strain>
    </source>
</reference>
<dbReference type="KEGG" id="mpd:MCP_0702"/>
<feature type="transmembrane region" description="Helical" evidence="1">
    <location>
        <begin position="92"/>
        <end position="111"/>
    </location>
</feature>
<dbReference type="AlphaFoldDB" id="D1YWF2"/>
<dbReference type="InParanoid" id="D1YWF2"/>
<keyword evidence="3" id="KW-1185">Reference proteome</keyword>
<sequence length="189" mass="20837">MECHWKRKNFQSRKKDIKQNRKLTDMLKNGALGILALALILWAANFSYGFLHEAGHALVIKTLGGQVFEIYVNPLGTDAYTLHSFVSGTPGVLSMEIAGLTVTTLLAFFTLLSDYAPLPIFMAMRTAIYALNYAPGTDIFEVQRLIGNYSLLITAALVLLNLACAAIAIQATIKNVSIREPVLQRLLHL</sequence>
<feature type="transmembrane region" description="Helical" evidence="1">
    <location>
        <begin position="31"/>
        <end position="51"/>
    </location>
</feature>
<evidence type="ECO:0008006" key="4">
    <source>
        <dbReference type="Google" id="ProtNLM"/>
    </source>
</evidence>
<protein>
    <recommendedName>
        <fullName evidence="4">Peptidase M50 domain-containing protein</fullName>
    </recommendedName>
</protein>
<dbReference type="eggNOG" id="arCOG10915">
    <property type="taxonomic scope" value="Archaea"/>
</dbReference>
<evidence type="ECO:0000313" key="2">
    <source>
        <dbReference type="EMBL" id="BAI60774.1"/>
    </source>
</evidence>
<evidence type="ECO:0000313" key="3">
    <source>
        <dbReference type="Proteomes" id="UP000001882"/>
    </source>
</evidence>
<evidence type="ECO:0000256" key="1">
    <source>
        <dbReference type="SAM" id="Phobius"/>
    </source>
</evidence>
<accession>D1YWF2</accession>
<dbReference type="STRING" id="304371.MCP_0702"/>
<reference evidence="3" key="3">
    <citation type="journal article" date="2011" name="PLoS ONE">
        <title>Genome sequence of a mesophilic hydrogenotrophic methanogen Methanocella paludicola, the first cultivated representative of the order Methanocellales.</title>
        <authorList>
            <person name="Sakai S."/>
            <person name="Takaki Y."/>
            <person name="Shimamura S."/>
            <person name="Sekine M."/>
            <person name="Tajima T."/>
            <person name="Kosugi H."/>
            <person name="Ichikawa N."/>
            <person name="Tasumi E."/>
            <person name="Hiraki A.T."/>
            <person name="Shimizu A."/>
            <person name="Kato Y."/>
            <person name="Nishiko R."/>
            <person name="Mori K."/>
            <person name="Fujita N."/>
            <person name="Imachi H."/>
            <person name="Takai K."/>
        </authorList>
    </citation>
    <scope>NUCLEOTIDE SEQUENCE [LARGE SCALE GENOMIC DNA]</scope>
    <source>
        <strain evidence="3">DSM 17711 / JCM 13418 / NBRC 101707 / SANAE</strain>
    </source>
</reference>
<reference evidence="2 3" key="2">
    <citation type="journal article" date="2008" name="Int. J. Syst. Evol. Microbiol.">
        <title>Methanocella paludicola gen. nov., sp. nov., a methane-producing archaeon, the first isolate of the lineage 'Rice Cluster I', and proposal of the new archaeal order Methanocellales ord. nov.</title>
        <authorList>
            <person name="Sakai S."/>
            <person name="Imachi H."/>
            <person name="Hanada S."/>
            <person name="Ohashi A."/>
            <person name="Harada H."/>
            <person name="Kamagata Y."/>
        </authorList>
    </citation>
    <scope>NUCLEOTIDE SEQUENCE [LARGE SCALE GENOMIC DNA]</scope>
    <source>
        <strain evidence="3">DSM 17711 / JCM 13418 / NBRC 101707 / SANAE</strain>
    </source>
</reference>
<proteinExistence type="predicted"/>
<keyword evidence="1" id="KW-0812">Transmembrane</keyword>
<organism evidence="2 3">
    <name type="scientific">Methanocella paludicola (strain DSM 17711 / JCM 13418 / NBRC 101707 / SANAE)</name>
    <dbReference type="NCBI Taxonomy" id="304371"/>
    <lineage>
        <taxon>Archaea</taxon>
        <taxon>Methanobacteriati</taxon>
        <taxon>Methanobacteriota</taxon>
        <taxon>Stenosarchaea group</taxon>
        <taxon>Methanomicrobia</taxon>
        <taxon>Methanocellales</taxon>
        <taxon>Methanocellaceae</taxon>
        <taxon>Methanocella</taxon>
    </lineage>
</organism>
<keyword evidence="1" id="KW-0472">Membrane</keyword>
<keyword evidence="1" id="KW-1133">Transmembrane helix</keyword>
<gene>
    <name evidence="2" type="ordered locus">MCP_0702</name>
</gene>
<name>D1YWF2_METPS</name>
<feature type="transmembrane region" description="Helical" evidence="1">
    <location>
        <begin position="146"/>
        <end position="169"/>
    </location>
</feature>
<dbReference type="EMBL" id="AP011532">
    <property type="protein sequence ID" value="BAI60774.1"/>
    <property type="molecule type" value="Genomic_DNA"/>
</dbReference>